<proteinExistence type="predicted"/>
<dbReference type="AlphaFoldDB" id="A0A224YJG5"/>
<evidence type="ECO:0000313" key="2">
    <source>
        <dbReference type="EMBL" id="MAA14353.1"/>
    </source>
</evidence>
<name>A0A224YJG5_9ACAR</name>
<keyword evidence="1" id="KW-0732">Signal</keyword>
<dbReference type="EMBL" id="GFPF01003207">
    <property type="protein sequence ID" value="MAA14353.1"/>
    <property type="molecule type" value="Transcribed_RNA"/>
</dbReference>
<evidence type="ECO:0000256" key="1">
    <source>
        <dbReference type="SAM" id="SignalP"/>
    </source>
</evidence>
<reference evidence="2" key="1">
    <citation type="journal article" date="2017" name="Parasit. Vectors">
        <title>Sialotranscriptomics of Rhipicephalus zambeziensis reveals intricate expression profiles of secretory proteins and suggests tight temporal transcriptional regulation during blood-feeding.</title>
        <authorList>
            <person name="de Castro M.H."/>
            <person name="de Klerk D."/>
            <person name="Pienaar R."/>
            <person name="Rees D.J.G."/>
            <person name="Mans B.J."/>
        </authorList>
    </citation>
    <scope>NUCLEOTIDE SEQUENCE</scope>
    <source>
        <tissue evidence="2">Salivary glands</tissue>
    </source>
</reference>
<feature type="signal peptide" evidence="1">
    <location>
        <begin position="1"/>
        <end position="23"/>
    </location>
</feature>
<sequence>MKIKSAVLANVHVIVFLISATEGTPCQKLICGFLEQPPICPNRSNWCGCRCNTTAPQQPQPPSQYPQYPSPPSAPCGTTYPEPFFNEYYQKEFSVCQKPSCPCGKRPACLSMRKWGHGCKCKCIKATKGCSMPFGPYECIHVCNQCMCWCVADPPFKRPSSTCCKPING</sequence>
<organism evidence="2">
    <name type="scientific">Rhipicephalus zambeziensis</name>
    <dbReference type="NCBI Taxonomy" id="60191"/>
    <lineage>
        <taxon>Eukaryota</taxon>
        <taxon>Metazoa</taxon>
        <taxon>Ecdysozoa</taxon>
        <taxon>Arthropoda</taxon>
        <taxon>Chelicerata</taxon>
        <taxon>Arachnida</taxon>
        <taxon>Acari</taxon>
        <taxon>Parasitiformes</taxon>
        <taxon>Ixodida</taxon>
        <taxon>Ixodoidea</taxon>
        <taxon>Ixodidae</taxon>
        <taxon>Rhipicephalinae</taxon>
        <taxon>Rhipicephalus</taxon>
        <taxon>Rhipicephalus</taxon>
    </lineage>
</organism>
<accession>A0A224YJG5</accession>
<feature type="chain" id="PRO_5013234234" evidence="1">
    <location>
        <begin position="24"/>
        <end position="169"/>
    </location>
</feature>
<protein>
    <submittedName>
        <fullName evidence="2">Uncharacterized protein</fullName>
    </submittedName>
</protein>